<dbReference type="GO" id="GO:0016020">
    <property type="term" value="C:membrane"/>
    <property type="evidence" value="ECO:0007669"/>
    <property type="project" value="UniProtKB-SubCell"/>
</dbReference>
<feature type="compositionally biased region" description="Low complexity" evidence="6">
    <location>
        <begin position="185"/>
        <end position="194"/>
    </location>
</feature>
<dbReference type="Gene3D" id="1.20.1510.10">
    <property type="entry name" value="Cation efflux protein transmembrane domain"/>
    <property type="match status" value="1"/>
</dbReference>
<reference evidence="9" key="1">
    <citation type="journal article" date="2020" name="Stud. Mycol.">
        <title>101 Dothideomycetes genomes: a test case for predicting lifestyles and emergence of pathogens.</title>
        <authorList>
            <person name="Haridas S."/>
            <person name="Albert R."/>
            <person name="Binder M."/>
            <person name="Bloem J."/>
            <person name="Labutti K."/>
            <person name="Salamov A."/>
            <person name="Andreopoulos B."/>
            <person name="Baker S."/>
            <person name="Barry K."/>
            <person name="Bills G."/>
            <person name="Bluhm B."/>
            <person name="Cannon C."/>
            <person name="Castanera R."/>
            <person name="Culley D."/>
            <person name="Daum C."/>
            <person name="Ezra D."/>
            <person name="Gonzalez J."/>
            <person name="Henrissat B."/>
            <person name="Kuo A."/>
            <person name="Liang C."/>
            <person name="Lipzen A."/>
            <person name="Lutzoni F."/>
            <person name="Magnuson J."/>
            <person name="Mondo S."/>
            <person name="Nolan M."/>
            <person name="Ohm R."/>
            <person name="Pangilinan J."/>
            <person name="Park H.-J."/>
            <person name="Ramirez L."/>
            <person name="Alfaro M."/>
            <person name="Sun H."/>
            <person name="Tritt A."/>
            <person name="Yoshinaga Y."/>
            <person name="Zwiers L.-H."/>
            <person name="Turgeon B."/>
            <person name="Goodwin S."/>
            <person name="Spatafora J."/>
            <person name="Crous P."/>
            <person name="Grigoriev I."/>
        </authorList>
    </citation>
    <scope>NUCLEOTIDE SEQUENCE</scope>
    <source>
        <strain evidence="9">Tuck. ex Michener</strain>
    </source>
</reference>
<dbReference type="GO" id="GO:0008324">
    <property type="term" value="F:monoatomic cation transmembrane transporter activity"/>
    <property type="evidence" value="ECO:0007669"/>
    <property type="project" value="InterPro"/>
</dbReference>
<accession>A0A6A6H1K9</accession>
<dbReference type="InterPro" id="IPR058533">
    <property type="entry name" value="Cation_efflux_TM"/>
</dbReference>
<feature type="domain" description="Cation efflux protein transmembrane" evidence="8">
    <location>
        <begin position="294"/>
        <end position="477"/>
    </location>
</feature>
<protein>
    <recommendedName>
        <fullName evidence="8">Cation efflux protein transmembrane domain-containing protein</fullName>
    </recommendedName>
</protein>
<feature type="compositionally biased region" description="Low complexity" evidence="6">
    <location>
        <begin position="216"/>
        <end position="227"/>
    </location>
</feature>
<dbReference type="InterPro" id="IPR050291">
    <property type="entry name" value="CDF_Transporter"/>
</dbReference>
<dbReference type="Proteomes" id="UP000800092">
    <property type="component" value="Unassembled WGS sequence"/>
</dbReference>
<dbReference type="PANTHER" id="PTHR43840:SF4">
    <property type="entry name" value="CDF DIVALENT METAL CATION TRANSPORTER (EUROFUNG)"/>
    <property type="match status" value="1"/>
</dbReference>
<sequence>MVDEDETLPPSPIRYRTGSLKSFAPVNDETSIISRGQTLSRLLSSRSRSITNIQSLGDQLTPGRRTSTLFLRPGSDTASLDNLSDLEHGYSHMGYDGDDSAGRRSSLAAAVLNTPQMRSQRLIGNSNPRYRWEQYFKTDEQLKRMKKPIRRYYERNNYLIQQYLYIDRLLDSSLPHNLIQEYNQPSSNSVSVPPTISEVDSPPATPEIAAQKNQESSSSLTSTAASSTIQSTLQPSVKIKRTPKNLYKVPDEATPLLMAQGDAEENSQTVMPNLEPDEETDSSAPVVTWAININLTANTVLLIMKIVVTVLISSVSVLASLVDAALDFLSTGIVWITTRMIARQDQYAYPVGRRRLEPIGILVFSVIMVTSFFQVALEGLNRMTSSGPKEIVQLTIPAIAIMASTVVIKFLCWLWCRLIKNSSVQALAQDAMTDVIFNIFSIIFPLIGFFARQWWLDPLGGIILSLYVIISWSSTSIMHIRNLAGCSATADERNVLLYLTMRFAKTVRQIQGLQAYHAGDKLIVEADVVVGYPVEGEEMGIRGGSKPGMNGSGLAVSGKEMSLRDSHDLGESLQYVLESVPMVDRAFVHLDYETYNLPSHMAQQE</sequence>
<evidence type="ECO:0000256" key="6">
    <source>
        <dbReference type="SAM" id="MobiDB-lite"/>
    </source>
</evidence>
<dbReference type="SUPFAM" id="SSF161111">
    <property type="entry name" value="Cation efflux protein transmembrane domain-like"/>
    <property type="match status" value="1"/>
</dbReference>
<dbReference type="PANTHER" id="PTHR43840">
    <property type="entry name" value="MITOCHONDRIAL METAL TRANSPORTER 1-RELATED"/>
    <property type="match status" value="1"/>
</dbReference>
<dbReference type="Pfam" id="PF01545">
    <property type="entry name" value="Cation_efflux"/>
    <property type="match status" value="1"/>
</dbReference>
<evidence type="ECO:0000256" key="5">
    <source>
        <dbReference type="ARBA" id="ARBA00023136"/>
    </source>
</evidence>
<keyword evidence="5 7" id="KW-0472">Membrane</keyword>
<proteinExistence type="predicted"/>
<keyword evidence="3 7" id="KW-0812">Transmembrane</keyword>
<dbReference type="GO" id="GO:0098771">
    <property type="term" value="P:inorganic ion homeostasis"/>
    <property type="evidence" value="ECO:0007669"/>
    <property type="project" value="UniProtKB-ARBA"/>
</dbReference>
<comment type="subcellular location">
    <subcellularLocation>
        <location evidence="1">Membrane</location>
        <topology evidence="1">Multi-pass membrane protein</topology>
    </subcellularLocation>
</comment>
<evidence type="ECO:0000256" key="4">
    <source>
        <dbReference type="ARBA" id="ARBA00022989"/>
    </source>
</evidence>
<gene>
    <name evidence="9" type="ORF">EV356DRAFT_506388</name>
</gene>
<evidence type="ECO:0000313" key="10">
    <source>
        <dbReference type="Proteomes" id="UP000800092"/>
    </source>
</evidence>
<keyword evidence="4 7" id="KW-1133">Transmembrane helix</keyword>
<evidence type="ECO:0000259" key="8">
    <source>
        <dbReference type="Pfam" id="PF01545"/>
    </source>
</evidence>
<evidence type="ECO:0000256" key="7">
    <source>
        <dbReference type="SAM" id="Phobius"/>
    </source>
</evidence>
<dbReference type="FunFam" id="1.20.1510.10:FF:000005">
    <property type="entry name" value="Putative Cation diffusion facilitator 1"/>
    <property type="match status" value="1"/>
</dbReference>
<feature type="transmembrane region" description="Helical" evidence="7">
    <location>
        <begin position="356"/>
        <end position="376"/>
    </location>
</feature>
<keyword evidence="2" id="KW-0813">Transport</keyword>
<dbReference type="AlphaFoldDB" id="A0A6A6H1K9"/>
<name>A0A6A6H1K9_VIRVR</name>
<organism evidence="9 10">
    <name type="scientific">Viridothelium virens</name>
    <name type="common">Speckled blister lichen</name>
    <name type="synonym">Trypethelium virens</name>
    <dbReference type="NCBI Taxonomy" id="1048519"/>
    <lineage>
        <taxon>Eukaryota</taxon>
        <taxon>Fungi</taxon>
        <taxon>Dikarya</taxon>
        <taxon>Ascomycota</taxon>
        <taxon>Pezizomycotina</taxon>
        <taxon>Dothideomycetes</taxon>
        <taxon>Dothideomycetes incertae sedis</taxon>
        <taxon>Trypetheliales</taxon>
        <taxon>Trypetheliaceae</taxon>
        <taxon>Viridothelium</taxon>
    </lineage>
</organism>
<evidence type="ECO:0000256" key="3">
    <source>
        <dbReference type="ARBA" id="ARBA00022692"/>
    </source>
</evidence>
<feature type="region of interest" description="Disordered" evidence="6">
    <location>
        <begin position="183"/>
        <end position="227"/>
    </location>
</feature>
<dbReference type="InterPro" id="IPR027469">
    <property type="entry name" value="Cation_efflux_TMD_sf"/>
</dbReference>
<evidence type="ECO:0000256" key="2">
    <source>
        <dbReference type="ARBA" id="ARBA00022448"/>
    </source>
</evidence>
<dbReference type="GO" id="GO:0030003">
    <property type="term" value="P:intracellular monoatomic cation homeostasis"/>
    <property type="evidence" value="ECO:0007669"/>
    <property type="project" value="UniProtKB-ARBA"/>
</dbReference>
<feature type="transmembrane region" description="Helical" evidence="7">
    <location>
        <begin position="461"/>
        <end position="480"/>
    </location>
</feature>
<evidence type="ECO:0000313" key="9">
    <source>
        <dbReference type="EMBL" id="KAF2231964.1"/>
    </source>
</evidence>
<keyword evidence="10" id="KW-1185">Reference proteome</keyword>
<dbReference type="OrthoDB" id="78296at2759"/>
<evidence type="ECO:0000256" key="1">
    <source>
        <dbReference type="ARBA" id="ARBA00004141"/>
    </source>
</evidence>
<feature type="transmembrane region" description="Helical" evidence="7">
    <location>
        <begin position="435"/>
        <end position="455"/>
    </location>
</feature>
<feature type="transmembrane region" description="Helical" evidence="7">
    <location>
        <begin position="302"/>
        <end position="335"/>
    </location>
</feature>
<dbReference type="EMBL" id="ML991821">
    <property type="protein sequence ID" value="KAF2231964.1"/>
    <property type="molecule type" value="Genomic_DNA"/>
</dbReference>
<feature type="transmembrane region" description="Helical" evidence="7">
    <location>
        <begin position="396"/>
        <end position="415"/>
    </location>
</feature>